<comment type="caution">
    <text evidence="4">The sequence shown here is derived from an EMBL/GenBank/DDBJ whole genome shotgun (WGS) entry which is preliminary data.</text>
</comment>
<dbReference type="Proteomes" id="UP001459277">
    <property type="component" value="Unassembled WGS sequence"/>
</dbReference>
<dbReference type="Pfam" id="PF10273">
    <property type="entry name" value="WGG"/>
    <property type="match status" value="1"/>
</dbReference>
<keyword evidence="2" id="KW-0698">rRNA processing</keyword>
<comment type="similarity">
    <text evidence="1">Belongs to the TSR2 family.</text>
</comment>
<dbReference type="GO" id="GO:0006364">
    <property type="term" value="P:rRNA processing"/>
    <property type="evidence" value="ECO:0007669"/>
    <property type="project" value="UniProtKB-KW"/>
</dbReference>
<organism evidence="4 5">
    <name type="scientific">Lithocarpus litseifolius</name>
    <dbReference type="NCBI Taxonomy" id="425828"/>
    <lineage>
        <taxon>Eukaryota</taxon>
        <taxon>Viridiplantae</taxon>
        <taxon>Streptophyta</taxon>
        <taxon>Embryophyta</taxon>
        <taxon>Tracheophyta</taxon>
        <taxon>Spermatophyta</taxon>
        <taxon>Magnoliopsida</taxon>
        <taxon>eudicotyledons</taxon>
        <taxon>Gunneridae</taxon>
        <taxon>Pentapetalae</taxon>
        <taxon>rosids</taxon>
        <taxon>fabids</taxon>
        <taxon>Fagales</taxon>
        <taxon>Fagaceae</taxon>
        <taxon>Lithocarpus</taxon>
    </lineage>
</organism>
<feature type="region of interest" description="Disordered" evidence="3">
    <location>
        <begin position="1"/>
        <end position="39"/>
    </location>
</feature>
<accession>A0AAW2C678</accession>
<name>A0AAW2C678_9ROSI</name>
<protein>
    <submittedName>
        <fullName evidence="4">Uncharacterized protein</fullName>
    </submittedName>
</protein>
<proteinExistence type="inferred from homology"/>
<gene>
    <name evidence="4" type="ORF">SO802_027624</name>
</gene>
<dbReference type="EMBL" id="JAZDWU010000009">
    <property type="protein sequence ID" value="KAK9992639.1"/>
    <property type="molecule type" value="Genomic_DNA"/>
</dbReference>
<dbReference type="InterPro" id="IPR019398">
    <property type="entry name" value="Pre-rRNA_process_TSR2"/>
</dbReference>
<feature type="compositionally biased region" description="Polar residues" evidence="3">
    <location>
        <begin position="1"/>
        <end position="13"/>
    </location>
</feature>
<evidence type="ECO:0000256" key="1">
    <source>
        <dbReference type="ARBA" id="ARBA00006524"/>
    </source>
</evidence>
<dbReference type="PANTHER" id="PTHR21250">
    <property type="entry name" value="PRE-RRNA-PROCESSING PROTEIN TSR2 HOMOLOG"/>
    <property type="match status" value="1"/>
</dbReference>
<evidence type="ECO:0000313" key="4">
    <source>
        <dbReference type="EMBL" id="KAK9992639.1"/>
    </source>
</evidence>
<evidence type="ECO:0000256" key="2">
    <source>
        <dbReference type="ARBA" id="ARBA00022552"/>
    </source>
</evidence>
<sequence length="96" mass="10881">MESISMVPSTTSARHNKSLLGVSPPHPHHYHQQQQQQQQQRHLLEAISLLLSRWNGLQMAIQNQWGGHDSLQKSRQLETDIFSCTALCGGFRKLAP</sequence>
<reference evidence="4 5" key="1">
    <citation type="submission" date="2024-01" db="EMBL/GenBank/DDBJ databases">
        <title>A telomere-to-telomere, gap-free genome of sweet tea (Lithocarpus litseifolius).</title>
        <authorList>
            <person name="Zhou J."/>
        </authorList>
    </citation>
    <scope>NUCLEOTIDE SEQUENCE [LARGE SCALE GENOMIC DNA]</scope>
    <source>
        <strain evidence="4">Zhou-2022a</strain>
        <tissue evidence="4">Leaf</tissue>
    </source>
</reference>
<keyword evidence="5" id="KW-1185">Reference proteome</keyword>
<evidence type="ECO:0000256" key="3">
    <source>
        <dbReference type="SAM" id="MobiDB-lite"/>
    </source>
</evidence>
<evidence type="ECO:0000313" key="5">
    <source>
        <dbReference type="Proteomes" id="UP001459277"/>
    </source>
</evidence>
<dbReference type="AlphaFoldDB" id="A0AAW2C678"/>